<protein>
    <submittedName>
        <fullName evidence="1">Uncharacterized protein</fullName>
    </submittedName>
</protein>
<accession>X1IS98</accession>
<dbReference type="AlphaFoldDB" id="X1IS98"/>
<dbReference type="EMBL" id="BARU01022779">
    <property type="protein sequence ID" value="GAH60418.1"/>
    <property type="molecule type" value="Genomic_DNA"/>
</dbReference>
<comment type="caution">
    <text evidence="1">The sequence shown here is derived from an EMBL/GenBank/DDBJ whole genome shotgun (WGS) entry which is preliminary data.</text>
</comment>
<gene>
    <name evidence="1" type="ORF">S03H2_37057</name>
</gene>
<organism evidence="1">
    <name type="scientific">marine sediment metagenome</name>
    <dbReference type="NCBI Taxonomy" id="412755"/>
    <lineage>
        <taxon>unclassified sequences</taxon>
        <taxon>metagenomes</taxon>
        <taxon>ecological metagenomes</taxon>
    </lineage>
</organism>
<sequence length="67" mass="7776">TRLCCTLVCESVFKLINRYVQRTDDFLVELDVAEFDNVKCKANELNVNIEDVVLDIFTCGFADYFED</sequence>
<name>X1IS98_9ZZZZ</name>
<feature type="non-terminal residue" evidence="1">
    <location>
        <position position="1"/>
    </location>
</feature>
<reference evidence="1" key="1">
    <citation type="journal article" date="2014" name="Front. Microbiol.">
        <title>High frequency of phylogenetically diverse reductive dehalogenase-homologous genes in deep subseafloor sedimentary metagenomes.</title>
        <authorList>
            <person name="Kawai M."/>
            <person name="Futagami T."/>
            <person name="Toyoda A."/>
            <person name="Takaki Y."/>
            <person name="Nishi S."/>
            <person name="Hori S."/>
            <person name="Arai W."/>
            <person name="Tsubouchi T."/>
            <person name="Morono Y."/>
            <person name="Uchiyama I."/>
            <person name="Ito T."/>
            <person name="Fujiyama A."/>
            <person name="Inagaki F."/>
            <person name="Takami H."/>
        </authorList>
    </citation>
    <scope>NUCLEOTIDE SEQUENCE</scope>
    <source>
        <strain evidence="1">Expedition CK06-06</strain>
    </source>
</reference>
<proteinExistence type="predicted"/>
<evidence type="ECO:0000313" key="1">
    <source>
        <dbReference type="EMBL" id="GAH60418.1"/>
    </source>
</evidence>